<protein>
    <submittedName>
        <fullName evidence="2">Protein CBG20402</fullName>
    </submittedName>
    <submittedName>
        <fullName evidence="3">Protein CBG20433</fullName>
    </submittedName>
</protein>
<evidence type="ECO:0000313" key="3">
    <source>
        <dbReference type="EMBL" id="CAP37446.1"/>
    </source>
</evidence>
<dbReference type="RefSeq" id="XP_002646575.1">
    <property type="nucleotide sequence ID" value="XM_002646529.1"/>
</dbReference>
<dbReference type="Pfam" id="PF10318">
    <property type="entry name" value="7TM_GPCR_Srh"/>
    <property type="match status" value="1"/>
</dbReference>
<dbReference type="RefSeq" id="XP_002646545.1">
    <property type="nucleotide sequence ID" value="XM_002646499.1"/>
</dbReference>
<dbReference type="KEGG" id="cbr:CBG_20433"/>
<dbReference type="CTD" id="8588571"/>
<reference evidence="2" key="3">
    <citation type="submission" date="2011-10" db="EMBL/GenBank/DDBJ databases">
        <authorList>
            <consortium name="WormBase Consortium"/>
            <person name="Howe K.L."/>
        </authorList>
    </citation>
    <scope>NUCLEOTIDE SEQUENCE</scope>
    <source>
        <strain evidence="2">AF16</strain>
    </source>
</reference>
<dbReference type="EMBL" id="HE601396">
    <property type="protein sequence ID" value="CAP37446.1"/>
    <property type="molecule type" value="Genomic_DNA"/>
</dbReference>
<dbReference type="EMBL" id="HE601396">
    <property type="protein sequence ID" value="CAP37416.1"/>
    <property type="molecule type" value="Genomic_DNA"/>
</dbReference>
<keyword evidence="1" id="KW-0812">Transmembrane</keyword>
<keyword evidence="1" id="KW-0472">Membrane</keyword>
<evidence type="ECO:0000313" key="5">
    <source>
        <dbReference type="WormBase" id="CBG20402"/>
    </source>
</evidence>
<dbReference type="KEGG" id="cbr:CBG_20402"/>
<proteinExistence type="predicted"/>
<reference evidence="2" key="1">
    <citation type="journal article" date="2003" name="PLoS Biol.">
        <title>The genome sequence of Caenorhabditis briggsae: a platform for comparative genomics.</title>
        <authorList>
            <person name="Stein L.D."/>
            <person name="Bao Z."/>
            <person name="Blasiar D."/>
            <person name="Blumenthal T."/>
            <person name="Brent M.R."/>
            <person name="Chen N."/>
            <person name="Chinwalla A."/>
            <person name="Clarke L."/>
            <person name="Clee C."/>
            <person name="Coghlan A."/>
            <person name="Coulson A."/>
            <person name="D'Eustachio P."/>
            <person name="Fitch D.H."/>
            <person name="Fulton L.A."/>
            <person name="Fulton R.E."/>
            <person name="Griffiths-Jones S."/>
            <person name="Harris T.W."/>
            <person name="Hillier L.W."/>
            <person name="Kamath R."/>
            <person name="Kuwabara P.E."/>
            <person name="Mardis E.R."/>
            <person name="Marra M.A."/>
            <person name="Miner T.L."/>
            <person name="Minx P."/>
            <person name="Mullikin J.C."/>
            <person name="Plumb R.W."/>
            <person name="Rogers J."/>
            <person name="Schein J.E."/>
            <person name="Sohrmann M."/>
            <person name="Spieth J."/>
            <person name="Stajich J.E."/>
            <person name="Wei C."/>
            <person name="Willey D."/>
            <person name="Wilson R.K."/>
            <person name="Durbin R."/>
            <person name="Waterston R.H."/>
        </authorList>
    </citation>
    <scope>NUCLEOTIDE SEQUENCE [LARGE SCALE GENOMIC DNA]</scope>
    <source>
        <strain evidence="2">AF16</strain>
    </source>
</reference>
<evidence type="ECO:0000313" key="2">
    <source>
        <dbReference type="EMBL" id="CAP37416.1"/>
    </source>
</evidence>
<dbReference type="HOGENOM" id="CLU_2040145_0_0_1"/>
<keyword evidence="4" id="KW-1185">Reference proteome</keyword>
<evidence type="ECO:0000313" key="6">
    <source>
        <dbReference type="WormBase" id="CBG20433"/>
    </source>
</evidence>
<evidence type="ECO:0000256" key="1">
    <source>
        <dbReference type="SAM" id="Phobius"/>
    </source>
</evidence>
<accession>G2J712</accession>
<evidence type="ECO:0000313" key="4">
    <source>
        <dbReference type="Proteomes" id="UP000008549"/>
    </source>
</evidence>
<dbReference type="InterPro" id="IPR019422">
    <property type="entry name" value="7TM_GPCR_serpentine_rcpt_Srh"/>
</dbReference>
<dbReference type="AlphaFoldDB" id="G2J712"/>
<organism evidence="2">
    <name type="scientific">Caenorhabditis briggsae</name>
    <dbReference type="NCBI Taxonomy" id="6238"/>
    <lineage>
        <taxon>Eukaryota</taxon>
        <taxon>Metazoa</taxon>
        <taxon>Ecdysozoa</taxon>
        <taxon>Nematoda</taxon>
        <taxon>Chromadorea</taxon>
        <taxon>Rhabditida</taxon>
        <taxon>Rhabditina</taxon>
        <taxon>Rhabditomorpha</taxon>
        <taxon>Rhabditoidea</taxon>
        <taxon>Rhabditidae</taxon>
        <taxon>Peloderinae</taxon>
        <taxon>Caenorhabditis</taxon>
    </lineage>
</organism>
<feature type="transmembrane region" description="Helical" evidence="1">
    <location>
        <begin position="31"/>
        <end position="51"/>
    </location>
</feature>
<dbReference type="GeneID" id="8588571"/>
<reference evidence="2" key="2">
    <citation type="journal article" date="2011" name="PLoS Genet.">
        <title>Caenorhabditis briggsae recombinant inbred line genotypes reveal inter-strain incompatibility and the evolution of recombination.</title>
        <authorList>
            <person name="Ross J.A."/>
            <person name="Koboldt D.C."/>
            <person name="Staisch J.E."/>
            <person name="Chamberlin H.M."/>
            <person name="Gupta B.P."/>
            <person name="Miller R.D."/>
            <person name="Baird S.E."/>
            <person name="Haag E.S."/>
        </authorList>
    </citation>
    <scope>NUCLEOTIDE SEQUENCE</scope>
    <source>
        <strain evidence="2">AF16</strain>
    </source>
</reference>
<name>G2J712_CAEBR</name>
<dbReference type="Proteomes" id="UP000008549">
    <property type="component" value="Unassembled WGS sequence"/>
</dbReference>
<dbReference type="CTD" id="8588541"/>
<gene>
    <name evidence="5" type="ORF">CBG20402</name>
    <name evidence="3 6" type="ORF">CBG20433</name>
    <name evidence="2" type="ORF">CBG_20402</name>
    <name evidence="3" type="ORF">CBG_20433</name>
</gene>
<dbReference type="WormBase" id="CBG20402">
    <property type="protein sequence ID" value="CBP47587"/>
    <property type="gene ID" value="WBGene00039387"/>
</dbReference>
<keyword evidence="1" id="KW-1133">Transmembrane helix</keyword>
<dbReference type="WormBase" id="CBG20433">
    <property type="protein sequence ID" value="CBP47587"/>
    <property type="gene ID" value="WBGene00039417"/>
</dbReference>
<dbReference type="GeneID" id="8588541"/>
<sequence length="121" mass="14401">MVMSFLILFENRSTLIVNNIFRFQNNSTRNLWLFLNIFGCMALMVPIFLNFPNPDDARMVLLKNSHFSEILRFQIYWKKVDKQNFEYQNSEKHSPVPQNTFSPKISWFTLWKASGNSTQVQ</sequence>